<keyword evidence="2" id="KW-1015">Disulfide bond</keyword>
<organism evidence="4 5">
    <name type="scientific">Rubus argutus</name>
    <name type="common">Southern blackberry</name>
    <dbReference type="NCBI Taxonomy" id="59490"/>
    <lineage>
        <taxon>Eukaryota</taxon>
        <taxon>Viridiplantae</taxon>
        <taxon>Streptophyta</taxon>
        <taxon>Embryophyta</taxon>
        <taxon>Tracheophyta</taxon>
        <taxon>Spermatophyta</taxon>
        <taxon>Magnoliopsida</taxon>
        <taxon>eudicotyledons</taxon>
        <taxon>Gunneridae</taxon>
        <taxon>Pentapetalae</taxon>
        <taxon>rosids</taxon>
        <taxon>fabids</taxon>
        <taxon>Rosales</taxon>
        <taxon>Rosaceae</taxon>
        <taxon>Rosoideae</taxon>
        <taxon>Rosoideae incertae sedis</taxon>
        <taxon>Rubus</taxon>
    </lineage>
</organism>
<feature type="chain" id="PRO_5043777527" evidence="3">
    <location>
        <begin position="25"/>
        <end position="176"/>
    </location>
</feature>
<dbReference type="InterPro" id="IPR006040">
    <property type="entry name" value="Allergen_Ole_e_I_CS"/>
</dbReference>
<keyword evidence="5" id="KW-1185">Reference proteome</keyword>
<dbReference type="AlphaFoldDB" id="A0AAW1XMS1"/>
<gene>
    <name evidence="4" type="ORF">M0R45_014636</name>
</gene>
<reference evidence="4 5" key="1">
    <citation type="journal article" date="2023" name="G3 (Bethesda)">
        <title>A chromosome-length genome assembly and annotation of blackberry (Rubus argutus, cv. 'Hillquist').</title>
        <authorList>
            <person name="Bruna T."/>
            <person name="Aryal R."/>
            <person name="Dudchenko O."/>
            <person name="Sargent D.J."/>
            <person name="Mead D."/>
            <person name="Buti M."/>
            <person name="Cavallini A."/>
            <person name="Hytonen T."/>
            <person name="Andres J."/>
            <person name="Pham M."/>
            <person name="Weisz D."/>
            <person name="Mascagni F."/>
            <person name="Usai G."/>
            <person name="Natali L."/>
            <person name="Bassil N."/>
            <person name="Fernandez G.E."/>
            <person name="Lomsadze A."/>
            <person name="Armour M."/>
            <person name="Olukolu B."/>
            <person name="Poorten T."/>
            <person name="Britton C."/>
            <person name="Davik J."/>
            <person name="Ashrafi H."/>
            <person name="Aiden E.L."/>
            <person name="Borodovsky M."/>
            <person name="Worthington M."/>
        </authorList>
    </citation>
    <scope>NUCLEOTIDE SEQUENCE [LARGE SCALE GENOMIC DNA]</scope>
    <source>
        <strain evidence="4">PI 553951</strain>
    </source>
</reference>
<feature type="signal peptide" evidence="3">
    <location>
        <begin position="1"/>
        <end position="24"/>
    </location>
</feature>
<dbReference type="EMBL" id="JBEDUW010000003">
    <property type="protein sequence ID" value="KAK9937869.1"/>
    <property type="molecule type" value="Genomic_DNA"/>
</dbReference>
<comment type="caution">
    <text evidence="4">The sequence shown here is derived from an EMBL/GenBank/DDBJ whole genome shotgun (WGS) entry which is preliminary data.</text>
</comment>
<dbReference type="GO" id="GO:0005615">
    <property type="term" value="C:extracellular space"/>
    <property type="evidence" value="ECO:0007669"/>
    <property type="project" value="InterPro"/>
</dbReference>
<dbReference type="PANTHER" id="PTHR31614">
    <property type="entry name" value="PROTEIN DOWNSTREAM OF FLC-RELATED"/>
    <property type="match status" value="1"/>
</dbReference>
<dbReference type="PANTHER" id="PTHR31614:SF20">
    <property type="entry name" value="POLLEN PROTEIN OLE E I-LIKE PROTEIN"/>
    <property type="match status" value="1"/>
</dbReference>
<evidence type="ECO:0000256" key="1">
    <source>
        <dbReference type="ARBA" id="ARBA00010049"/>
    </source>
</evidence>
<evidence type="ECO:0000313" key="5">
    <source>
        <dbReference type="Proteomes" id="UP001457282"/>
    </source>
</evidence>
<dbReference type="Pfam" id="PF01190">
    <property type="entry name" value="Pollen_Ole_e_1"/>
    <property type="match status" value="1"/>
</dbReference>
<accession>A0AAW1XMS1</accession>
<name>A0AAW1XMS1_RUBAR</name>
<evidence type="ECO:0000256" key="3">
    <source>
        <dbReference type="SAM" id="SignalP"/>
    </source>
</evidence>
<comment type="similarity">
    <text evidence="1">Belongs to the Ole e I family.</text>
</comment>
<evidence type="ECO:0000313" key="4">
    <source>
        <dbReference type="EMBL" id="KAK9937869.1"/>
    </source>
</evidence>
<keyword evidence="3" id="KW-0732">Signal</keyword>
<evidence type="ECO:0000256" key="2">
    <source>
        <dbReference type="ARBA" id="ARBA00023157"/>
    </source>
</evidence>
<proteinExistence type="inferred from homology"/>
<dbReference type="InterPro" id="IPR006041">
    <property type="entry name" value="Pollen_Ole_e1_allergen"/>
</dbReference>
<protein>
    <submittedName>
        <fullName evidence="4">Uncharacterized protein</fullName>
    </submittedName>
</protein>
<dbReference type="PROSITE" id="PS00925">
    <property type="entry name" value="OLEEI"/>
    <property type="match status" value="1"/>
</dbReference>
<dbReference type="Proteomes" id="UP001457282">
    <property type="component" value="Unassembled WGS sequence"/>
</dbReference>
<sequence>MAKNNLAIVAVVLTVSSLCSLAYCADGEKTDIFVEGKVYCDPCRVQFPTRVSEPIDGATVGLECRSRENGTIMYSLEGKTDKNGIYSLPVDEDFAELICEVTTVSSPRDDCNDKFADFEKARVLITTKNGVASMARYANPLGFMKKEAIPECKEIIKELFPDEEDMPEEFKEIIEQ</sequence>